<feature type="region of interest" description="Disordered" evidence="1">
    <location>
        <begin position="401"/>
        <end position="493"/>
    </location>
</feature>
<sequence length="538" mass="59513">MGKLVKLLGAGIGFTSEAIQASRARSRESSPAGPSSIMTDHAPSSYDHSASAYAGQTGESSRSVPTRGDVDHIDEKKHCSKSAEAGYDSESDSSDSDEQDAIGRDEVTWELDEMAEQMRPPSYEESEALSAGGSEDARMMKEEEMIRGLVHMAGPPRPAQRLPCPVIIPQRRPRKKQYGFVRAYAPVLADSGVSQDVFLQFLSDWEKTSKSDSWINVVYVAANVVGFVPELAAQIISPIVATAAGTAKELQSRSRRNTFLDKFNEDVLMPRGLFSMIMTFKESIPDQQKGALQKLSAEVGKTFFTNKKLGIDEVAAKYSNPNPNMSKMNKGLQNIRLASGCIDGEIELSQSAELIYPDLDRIAEHALHGQGKGKDASVADKLKSASSWTQDYFDRRGQTFYEAKNPDPSRPMQSSQAPQFKSRYNDPNHPANSGSLVALLTGGAVDPVPRRKARRAARQARRDDRQIRRDARRVARGRSPRGPRKTRNKKQRKGMIKRLLQEDILYFFVVSLPSQEEVQESVYQLEHLMAQNGAASSR</sequence>
<evidence type="ECO:0000313" key="3">
    <source>
        <dbReference type="Proteomes" id="UP001149074"/>
    </source>
</evidence>
<feature type="region of interest" description="Disordered" evidence="1">
    <location>
        <begin position="116"/>
        <end position="135"/>
    </location>
</feature>
<feature type="region of interest" description="Disordered" evidence="1">
    <location>
        <begin position="17"/>
        <end position="101"/>
    </location>
</feature>
<dbReference type="RefSeq" id="XP_056475366.1">
    <property type="nucleotide sequence ID" value="XM_056619207.1"/>
</dbReference>
<dbReference type="InterPro" id="IPR053221">
    <property type="entry name" value="Burnettramic_acid_biosynth"/>
</dbReference>
<evidence type="ECO:0000256" key="1">
    <source>
        <dbReference type="SAM" id="MobiDB-lite"/>
    </source>
</evidence>
<dbReference type="Proteomes" id="UP001149074">
    <property type="component" value="Unassembled WGS sequence"/>
</dbReference>
<protein>
    <submittedName>
        <fullName evidence="2">Uncharacterized protein</fullName>
    </submittedName>
</protein>
<evidence type="ECO:0000313" key="2">
    <source>
        <dbReference type="EMBL" id="KAJ5099712.1"/>
    </source>
</evidence>
<dbReference type="AlphaFoldDB" id="A0A9W9FGT2"/>
<dbReference type="PANTHER" id="PTHR38887">
    <property type="entry name" value="CHROMOSOME 21, WHOLE GENOME SHOTGUN SEQUENCE"/>
    <property type="match status" value="1"/>
</dbReference>
<dbReference type="PANTHER" id="PTHR38887:SF1">
    <property type="entry name" value="RAS MODIFICATION PROTEIN ERF4"/>
    <property type="match status" value="1"/>
</dbReference>
<proteinExistence type="predicted"/>
<feature type="compositionally biased region" description="Basic residues" evidence="1">
    <location>
        <begin position="474"/>
        <end position="493"/>
    </location>
</feature>
<dbReference type="EMBL" id="JAPQKI010000005">
    <property type="protein sequence ID" value="KAJ5099712.1"/>
    <property type="molecule type" value="Genomic_DNA"/>
</dbReference>
<reference evidence="2" key="1">
    <citation type="submission" date="2022-11" db="EMBL/GenBank/DDBJ databases">
        <authorList>
            <person name="Petersen C."/>
        </authorList>
    </citation>
    <scope>NUCLEOTIDE SEQUENCE</scope>
    <source>
        <strain evidence="2">IBT 30761</strain>
    </source>
</reference>
<feature type="compositionally biased region" description="Basic and acidic residues" evidence="1">
    <location>
        <begin position="68"/>
        <end position="77"/>
    </location>
</feature>
<feature type="compositionally biased region" description="Acidic residues" evidence="1">
    <location>
        <begin position="87"/>
        <end position="100"/>
    </location>
</feature>
<accession>A0A9W9FGT2</accession>
<comment type="caution">
    <text evidence="2">The sequence shown here is derived from an EMBL/GenBank/DDBJ whole genome shotgun (WGS) entry which is preliminary data.</text>
</comment>
<organism evidence="2 3">
    <name type="scientific">Penicillium argentinense</name>
    <dbReference type="NCBI Taxonomy" id="1131581"/>
    <lineage>
        <taxon>Eukaryota</taxon>
        <taxon>Fungi</taxon>
        <taxon>Dikarya</taxon>
        <taxon>Ascomycota</taxon>
        <taxon>Pezizomycotina</taxon>
        <taxon>Eurotiomycetes</taxon>
        <taxon>Eurotiomycetidae</taxon>
        <taxon>Eurotiales</taxon>
        <taxon>Aspergillaceae</taxon>
        <taxon>Penicillium</taxon>
    </lineage>
</organism>
<feature type="compositionally biased region" description="Low complexity" evidence="1">
    <location>
        <begin position="17"/>
        <end position="37"/>
    </location>
</feature>
<dbReference type="OrthoDB" id="3433125at2759"/>
<gene>
    <name evidence="2" type="ORF">N7532_006713</name>
</gene>
<dbReference type="GeneID" id="81358186"/>
<keyword evidence="3" id="KW-1185">Reference proteome</keyword>
<feature type="compositionally biased region" description="Basic and acidic residues" evidence="1">
    <location>
        <begin position="460"/>
        <end position="473"/>
    </location>
</feature>
<reference evidence="2" key="2">
    <citation type="journal article" date="2023" name="IMA Fungus">
        <title>Comparative genomic study of the Penicillium genus elucidates a diverse pangenome and 15 lateral gene transfer events.</title>
        <authorList>
            <person name="Petersen C."/>
            <person name="Sorensen T."/>
            <person name="Nielsen M.R."/>
            <person name="Sondergaard T.E."/>
            <person name="Sorensen J.L."/>
            <person name="Fitzpatrick D.A."/>
            <person name="Frisvad J.C."/>
            <person name="Nielsen K.L."/>
        </authorList>
    </citation>
    <scope>NUCLEOTIDE SEQUENCE</scope>
    <source>
        <strain evidence="2">IBT 30761</strain>
    </source>
</reference>
<feature type="compositionally biased region" description="Basic residues" evidence="1">
    <location>
        <begin position="450"/>
        <end position="459"/>
    </location>
</feature>
<name>A0A9W9FGT2_9EURO</name>